<feature type="transmembrane region" description="Helical" evidence="7">
    <location>
        <begin position="42"/>
        <end position="62"/>
    </location>
</feature>
<organism evidence="9 10">
    <name type="scientific">Psophocarpus tetragonolobus</name>
    <name type="common">Winged bean</name>
    <name type="synonym">Dolichos tetragonolobus</name>
    <dbReference type="NCBI Taxonomy" id="3891"/>
    <lineage>
        <taxon>Eukaryota</taxon>
        <taxon>Viridiplantae</taxon>
        <taxon>Streptophyta</taxon>
        <taxon>Embryophyta</taxon>
        <taxon>Tracheophyta</taxon>
        <taxon>Spermatophyta</taxon>
        <taxon>Magnoliopsida</taxon>
        <taxon>eudicotyledons</taxon>
        <taxon>Gunneridae</taxon>
        <taxon>Pentapetalae</taxon>
        <taxon>rosids</taxon>
        <taxon>fabids</taxon>
        <taxon>Fabales</taxon>
        <taxon>Fabaceae</taxon>
        <taxon>Papilionoideae</taxon>
        <taxon>50 kb inversion clade</taxon>
        <taxon>NPAAA clade</taxon>
        <taxon>indigoferoid/millettioid clade</taxon>
        <taxon>Phaseoleae</taxon>
        <taxon>Psophocarpus</taxon>
    </lineage>
</organism>
<evidence type="ECO:0000313" key="9">
    <source>
        <dbReference type="EMBL" id="KAK7396230.1"/>
    </source>
</evidence>
<evidence type="ECO:0000259" key="8">
    <source>
        <dbReference type="Pfam" id="PF01061"/>
    </source>
</evidence>
<gene>
    <name evidence="9" type="ORF">VNO78_17090</name>
</gene>
<dbReference type="InterPro" id="IPR013525">
    <property type="entry name" value="ABC2_TM"/>
</dbReference>
<name>A0AAN9SHG6_PSOTE</name>
<dbReference type="Pfam" id="PF01061">
    <property type="entry name" value="ABC2_membrane"/>
    <property type="match status" value="1"/>
</dbReference>
<feature type="transmembrane region" description="Helical" evidence="7">
    <location>
        <begin position="68"/>
        <end position="88"/>
    </location>
</feature>
<proteinExistence type="inferred from homology"/>
<evidence type="ECO:0000256" key="1">
    <source>
        <dbReference type="ARBA" id="ARBA00004141"/>
    </source>
</evidence>
<evidence type="ECO:0000256" key="2">
    <source>
        <dbReference type="ARBA" id="ARBA00005814"/>
    </source>
</evidence>
<dbReference type="PANTHER" id="PTHR48042">
    <property type="entry name" value="ABC TRANSPORTER G FAMILY MEMBER 11"/>
    <property type="match status" value="1"/>
</dbReference>
<dbReference type="GO" id="GO:0016020">
    <property type="term" value="C:membrane"/>
    <property type="evidence" value="ECO:0007669"/>
    <property type="project" value="UniProtKB-SubCell"/>
</dbReference>
<dbReference type="AlphaFoldDB" id="A0AAN9SHG6"/>
<evidence type="ECO:0000256" key="6">
    <source>
        <dbReference type="ARBA" id="ARBA00023136"/>
    </source>
</evidence>
<keyword evidence="4 7" id="KW-0812">Transmembrane</keyword>
<comment type="subcellular location">
    <subcellularLocation>
        <location evidence="1">Membrane</location>
        <topology evidence="1">Multi-pass membrane protein</topology>
    </subcellularLocation>
</comment>
<dbReference type="EMBL" id="JAYMYS010000004">
    <property type="protein sequence ID" value="KAK7396230.1"/>
    <property type="molecule type" value="Genomic_DNA"/>
</dbReference>
<feature type="transmembrane region" description="Helical" evidence="7">
    <location>
        <begin position="12"/>
        <end position="30"/>
    </location>
</feature>
<comment type="similarity">
    <text evidence="2">Belongs to the ABC transporter superfamily. ABCG family. Eye pigment precursor importer (TC 3.A.1.204) subfamily.</text>
</comment>
<keyword evidence="6 7" id="KW-0472">Membrane</keyword>
<evidence type="ECO:0000256" key="4">
    <source>
        <dbReference type="ARBA" id="ARBA00022692"/>
    </source>
</evidence>
<feature type="domain" description="ABC-2 type transporter transmembrane" evidence="8">
    <location>
        <begin position="6"/>
        <end position="87"/>
    </location>
</feature>
<dbReference type="InterPro" id="IPR052215">
    <property type="entry name" value="Plant_ABCG"/>
</dbReference>
<evidence type="ECO:0000256" key="3">
    <source>
        <dbReference type="ARBA" id="ARBA00022448"/>
    </source>
</evidence>
<reference evidence="9 10" key="1">
    <citation type="submission" date="2024-01" db="EMBL/GenBank/DDBJ databases">
        <title>The genomes of 5 underutilized Papilionoideae crops provide insights into root nodulation and disease resistanc.</title>
        <authorList>
            <person name="Jiang F."/>
        </authorList>
    </citation>
    <scope>NUCLEOTIDE SEQUENCE [LARGE SCALE GENOMIC DNA]</scope>
    <source>
        <strain evidence="9">DUOXIRENSHENG_FW03</strain>
        <tissue evidence="9">Leaves</tissue>
    </source>
</reference>
<evidence type="ECO:0000313" key="10">
    <source>
        <dbReference type="Proteomes" id="UP001386955"/>
    </source>
</evidence>
<keyword evidence="3" id="KW-0813">Transport</keyword>
<evidence type="ECO:0000256" key="5">
    <source>
        <dbReference type="ARBA" id="ARBA00022989"/>
    </source>
</evidence>
<comment type="caution">
    <text evidence="9">The sequence shown here is derived from an EMBL/GenBank/DDBJ whole genome shotgun (WGS) entry which is preliminary data.</text>
</comment>
<dbReference type="GO" id="GO:0140359">
    <property type="term" value="F:ABC-type transporter activity"/>
    <property type="evidence" value="ECO:0007669"/>
    <property type="project" value="InterPro"/>
</dbReference>
<protein>
    <recommendedName>
        <fullName evidence="8">ABC-2 type transporter transmembrane domain-containing protein</fullName>
    </recommendedName>
</protein>
<sequence length="136" mass="15163">MTTDIGYYWLRIMFYLLVAITVGTLFFRIGTDNNSILARGKCVSFIYGFMLCMSCGGLPSYIEELKVFYYEEAAFVVSISFFSGIIMYSMVQLHPASVVPNVLMGIRTGSGLLKDTSKLNLVDPHMRNTVAVPMNG</sequence>
<dbReference type="PANTHER" id="PTHR48042:SF8">
    <property type="entry name" value="ABC-2 TYPE TRANSPORTER TRANSMEMBRANE DOMAIN-CONTAINING PROTEIN"/>
    <property type="match status" value="1"/>
</dbReference>
<keyword evidence="10" id="KW-1185">Reference proteome</keyword>
<evidence type="ECO:0000256" key="7">
    <source>
        <dbReference type="SAM" id="Phobius"/>
    </source>
</evidence>
<keyword evidence="5 7" id="KW-1133">Transmembrane helix</keyword>
<dbReference type="Proteomes" id="UP001386955">
    <property type="component" value="Unassembled WGS sequence"/>
</dbReference>
<accession>A0AAN9SHG6</accession>